<accession>A0A382ACK6</accession>
<reference evidence="1" key="1">
    <citation type="submission" date="2018-05" db="EMBL/GenBank/DDBJ databases">
        <authorList>
            <person name="Lanie J.A."/>
            <person name="Ng W.-L."/>
            <person name="Kazmierczak K.M."/>
            <person name="Andrzejewski T.M."/>
            <person name="Davidsen T.M."/>
            <person name="Wayne K.J."/>
            <person name="Tettelin H."/>
            <person name="Glass J.I."/>
            <person name="Rusch D."/>
            <person name="Podicherti R."/>
            <person name="Tsui H.-C.T."/>
            <person name="Winkler M.E."/>
        </authorList>
    </citation>
    <scope>NUCLEOTIDE SEQUENCE</scope>
</reference>
<organism evidence="1">
    <name type="scientific">marine metagenome</name>
    <dbReference type="NCBI Taxonomy" id="408172"/>
    <lineage>
        <taxon>unclassified sequences</taxon>
        <taxon>metagenomes</taxon>
        <taxon>ecological metagenomes</taxon>
    </lineage>
</organism>
<proteinExistence type="predicted"/>
<dbReference type="AlphaFoldDB" id="A0A382ACK6"/>
<dbReference type="EMBL" id="UINC01024745">
    <property type="protein sequence ID" value="SVA99001.1"/>
    <property type="molecule type" value="Genomic_DNA"/>
</dbReference>
<gene>
    <name evidence="1" type="ORF">METZ01_LOCUS151855</name>
</gene>
<name>A0A382ACK6_9ZZZZ</name>
<protein>
    <submittedName>
        <fullName evidence="1">Uncharacterized protein</fullName>
    </submittedName>
</protein>
<sequence>VFYLARINLPIISRRKQSKKEWMWISSQSLLQKSPEYRGFRNVPGNVLLSHAGFPRSTIGAEGLNCRVRDGIGCFPYAIATGKKFWKLGQIHIQE</sequence>
<feature type="non-terminal residue" evidence="1">
    <location>
        <position position="1"/>
    </location>
</feature>
<evidence type="ECO:0000313" key="1">
    <source>
        <dbReference type="EMBL" id="SVA99001.1"/>
    </source>
</evidence>